<keyword evidence="4" id="KW-0863">Zinc-finger</keyword>
<evidence type="ECO:0000313" key="13">
    <source>
        <dbReference type="Proteomes" id="UP001652625"/>
    </source>
</evidence>
<feature type="DNA-binding region" description="Fork-head" evidence="10">
    <location>
        <begin position="535"/>
        <end position="607"/>
    </location>
</feature>
<feature type="compositionally biased region" description="Basic and acidic residues" evidence="11">
    <location>
        <begin position="438"/>
        <end position="456"/>
    </location>
</feature>
<dbReference type="PROSITE" id="PS00028">
    <property type="entry name" value="ZINC_FINGER_C2H2_1"/>
    <property type="match status" value="1"/>
</dbReference>
<feature type="compositionally biased region" description="Polar residues" evidence="11">
    <location>
        <begin position="335"/>
        <end position="348"/>
    </location>
</feature>
<dbReference type="GeneID" id="100202406"/>
<dbReference type="InterPro" id="IPR030456">
    <property type="entry name" value="TF_fork_head_CS_2"/>
</dbReference>
<dbReference type="PROSITE" id="PS50039">
    <property type="entry name" value="FORK_HEAD_3"/>
    <property type="match status" value="1"/>
</dbReference>
<accession>A0ABM4DGW6</accession>
<feature type="compositionally biased region" description="Acidic residues" evidence="11">
    <location>
        <begin position="633"/>
        <end position="647"/>
    </location>
</feature>
<dbReference type="InterPro" id="IPR036388">
    <property type="entry name" value="WH-like_DNA-bd_sf"/>
</dbReference>
<evidence type="ECO:0000256" key="11">
    <source>
        <dbReference type="SAM" id="MobiDB-lite"/>
    </source>
</evidence>
<evidence type="ECO:0000256" key="6">
    <source>
        <dbReference type="ARBA" id="ARBA00023015"/>
    </source>
</evidence>
<keyword evidence="7 10" id="KW-0238">DNA-binding</keyword>
<evidence type="ECO:0000256" key="8">
    <source>
        <dbReference type="ARBA" id="ARBA00023163"/>
    </source>
</evidence>
<feature type="region of interest" description="Disordered" evidence="11">
    <location>
        <begin position="622"/>
        <end position="703"/>
    </location>
</feature>
<evidence type="ECO:0000313" key="14">
    <source>
        <dbReference type="RefSeq" id="XP_065673718.1"/>
    </source>
</evidence>
<dbReference type="RefSeq" id="XP_065673718.1">
    <property type="nucleotide sequence ID" value="XM_065817646.1"/>
</dbReference>
<name>A0ABM4DGW6_HYDVU</name>
<feature type="region of interest" description="Disordered" evidence="11">
    <location>
        <begin position="327"/>
        <end position="349"/>
    </location>
</feature>
<keyword evidence="3" id="KW-0479">Metal-binding</keyword>
<evidence type="ECO:0000256" key="10">
    <source>
        <dbReference type="PROSITE-ProRule" id="PRU00089"/>
    </source>
</evidence>
<dbReference type="PROSITE" id="PS00658">
    <property type="entry name" value="FORK_HEAD_2"/>
    <property type="match status" value="1"/>
</dbReference>
<feature type="region of interest" description="Disordered" evidence="11">
    <location>
        <begin position="71"/>
        <end position="90"/>
    </location>
</feature>
<evidence type="ECO:0000259" key="12">
    <source>
        <dbReference type="PROSITE" id="PS50039"/>
    </source>
</evidence>
<dbReference type="PRINTS" id="PR00053">
    <property type="entry name" value="FORKHEAD"/>
</dbReference>
<dbReference type="InterPro" id="IPR032354">
    <property type="entry name" value="FOXP-CC"/>
</dbReference>
<keyword evidence="5" id="KW-0862">Zinc</keyword>
<keyword evidence="2" id="KW-0678">Repressor</keyword>
<keyword evidence="13" id="KW-1185">Reference proteome</keyword>
<reference evidence="14" key="1">
    <citation type="submission" date="2025-08" db="UniProtKB">
        <authorList>
            <consortium name="RefSeq"/>
        </authorList>
    </citation>
    <scope>IDENTIFICATION</scope>
</reference>
<dbReference type="Gene3D" id="1.10.10.10">
    <property type="entry name" value="Winged helix-like DNA-binding domain superfamily/Winged helix DNA-binding domain"/>
    <property type="match status" value="1"/>
</dbReference>
<keyword evidence="9 10" id="KW-0539">Nucleus</keyword>
<dbReference type="Pfam" id="PF16159">
    <property type="entry name" value="FOXP-CC"/>
    <property type="match status" value="1"/>
</dbReference>
<protein>
    <submittedName>
        <fullName evidence="14">Forkhead box protein P2 isoform X8</fullName>
    </submittedName>
</protein>
<dbReference type="InterPro" id="IPR013087">
    <property type="entry name" value="Znf_C2H2_type"/>
</dbReference>
<sequence>MMLQFKLLSHNSLERNTYCSNVMQSPSIRKMVSQESFYKFKHQNQEKFNSNIFMRNSVEYHGNNNFDIQHKTKLADDTERNKSERNEEESLLCLSKYNQNKYESHQSKHYMINEYIESQKIYVENIRWDPQIYTSVQMNEHSDDSGVDNDKSPLIEQLPQQNQKQNISVADSFKAVTPHDDAYICSDTVHSYHGKQTNYYKDEPKSFLLLNNQPKGMVNCTRETRNFEKSGMDEHTVIHKLLRNGRCVWPSCDQAFNSRTDFIRHLDSYHVLDEKGAAQARVQGYVVRELEEKLSYEKSKLTAMLTHLQFTNEKGSILLQKTAHNLSPPPGRHSVQVTSHPSTSNGSGQCVMVPYPPPGSRSHIGSFDHSTDNEHLTSPLHPYTRDGFSSPPPSTSPRRFSHNIGHNNFIPHHKSQGPYHPPPQRYYPALHQTYPIPPKRESPNEIDRRSPKKEHITSPGLIGMNHERHSSEIHRSMLVEGHTTSSSHMQQHLKMNSVHDSSYHPVRRRGEAAAMVDIGQELRAKGKLFEDPDVRPPYTYASLIRQGVMDSPNGELTLNEIYNWFMKNFAYFRKNTSTWKNAVRHNLSLHKCFVRKENFKGAVWTVDDVEFFRRRMTKPGLPKRDYYMPGQQEETDSPPEPEDDYVADDLPSMAMESNQKHGDSGYSPKSNSEIGFEDTETVNIKEEYNDDYQHRSYERNSDDCLPDEITMVTAAPS</sequence>
<feature type="region of interest" description="Disordered" evidence="11">
    <location>
        <begin position="435"/>
        <end position="464"/>
    </location>
</feature>
<dbReference type="InterPro" id="IPR001766">
    <property type="entry name" value="Fork_head_dom"/>
</dbReference>
<evidence type="ECO:0000256" key="1">
    <source>
        <dbReference type="ARBA" id="ARBA00004123"/>
    </source>
</evidence>
<feature type="compositionally biased region" description="Basic and acidic residues" evidence="11">
    <location>
        <begin position="71"/>
        <end position="85"/>
    </location>
</feature>
<dbReference type="Proteomes" id="UP001652625">
    <property type="component" value="Chromosome 14"/>
</dbReference>
<evidence type="ECO:0000256" key="3">
    <source>
        <dbReference type="ARBA" id="ARBA00022723"/>
    </source>
</evidence>
<evidence type="ECO:0000256" key="2">
    <source>
        <dbReference type="ARBA" id="ARBA00022491"/>
    </source>
</evidence>
<keyword evidence="6" id="KW-0805">Transcription regulation</keyword>
<gene>
    <name evidence="14" type="primary">LOC100202406</name>
</gene>
<dbReference type="PANTHER" id="PTHR45796">
    <property type="entry name" value="FORKHEAD BOX P, ISOFORM C"/>
    <property type="match status" value="1"/>
</dbReference>
<dbReference type="SMART" id="SM00339">
    <property type="entry name" value="FH"/>
    <property type="match status" value="1"/>
</dbReference>
<dbReference type="Pfam" id="PF00250">
    <property type="entry name" value="Forkhead"/>
    <property type="match status" value="1"/>
</dbReference>
<organism evidence="13 14">
    <name type="scientific">Hydra vulgaris</name>
    <name type="common">Hydra</name>
    <name type="synonym">Hydra attenuata</name>
    <dbReference type="NCBI Taxonomy" id="6087"/>
    <lineage>
        <taxon>Eukaryota</taxon>
        <taxon>Metazoa</taxon>
        <taxon>Cnidaria</taxon>
        <taxon>Hydrozoa</taxon>
        <taxon>Hydroidolina</taxon>
        <taxon>Anthoathecata</taxon>
        <taxon>Aplanulata</taxon>
        <taxon>Hydridae</taxon>
        <taxon>Hydra</taxon>
    </lineage>
</organism>
<keyword evidence="8" id="KW-0804">Transcription</keyword>
<dbReference type="InterPro" id="IPR036390">
    <property type="entry name" value="WH_DNA-bd_sf"/>
</dbReference>
<dbReference type="PANTHER" id="PTHR45796:SF4">
    <property type="entry name" value="FORKHEAD BOX P, ISOFORM C"/>
    <property type="match status" value="1"/>
</dbReference>
<evidence type="ECO:0000256" key="9">
    <source>
        <dbReference type="ARBA" id="ARBA00023242"/>
    </source>
</evidence>
<evidence type="ECO:0000256" key="7">
    <source>
        <dbReference type="ARBA" id="ARBA00023125"/>
    </source>
</evidence>
<dbReference type="Gene3D" id="1.20.5.340">
    <property type="match status" value="1"/>
</dbReference>
<dbReference type="SUPFAM" id="SSF46785">
    <property type="entry name" value="Winged helix' DNA-binding domain"/>
    <property type="match status" value="1"/>
</dbReference>
<feature type="compositionally biased region" description="Basic and acidic residues" evidence="11">
    <location>
        <begin position="683"/>
        <end position="702"/>
    </location>
</feature>
<proteinExistence type="predicted"/>
<comment type="subcellular location">
    <subcellularLocation>
        <location evidence="1 10">Nucleus</location>
    </subcellularLocation>
</comment>
<evidence type="ECO:0000256" key="5">
    <source>
        <dbReference type="ARBA" id="ARBA00022833"/>
    </source>
</evidence>
<evidence type="ECO:0000256" key="4">
    <source>
        <dbReference type="ARBA" id="ARBA00022771"/>
    </source>
</evidence>
<feature type="domain" description="Fork-head" evidence="12">
    <location>
        <begin position="535"/>
        <end position="607"/>
    </location>
</feature>
<dbReference type="InterPro" id="IPR050998">
    <property type="entry name" value="FOXP"/>
</dbReference>